<accession>A0A5B0S3B6</accession>
<keyword evidence="2" id="KW-0472">Membrane</keyword>
<dbReference type="InterPro" id="IPR012337">
    <property type="entry name" value="RNaseH-like_sf"/>
</dbReference>
<name>A0A5B0S3B6_PUCGR</name>
<evidence type="ECO:0000256" key="1">
    <source>
        <dbReference type="SAM" id="MobiDB-lite"/>
    </source>
</evidence>
<dbReference type="SUPFAM" id="SSF53098">
    <property type="entry name" value="Ribonuclease H-like"/>
    <property type="match status" value="1"/>
</dbReference>
<organism evidence="3 4">
    <name type="scientific">Puccinia graminis f. sp. tritici</name>
    <dbReference type="NCBI Taxonomy" id="56615"/>
    <lineage>
        <taxon>Eukaryota</taxon>
        <taxon>Fungi</taxon>
        <taxon>Dikarya</taxon>
        <taxon>Basidiomycota</taxon>
        <taxon>Pucciniomycotina</taxon>
        <taxon>Pucciniomycetes</taxon>
        <taxon>Pucciniales</taxon>
        <taxon>Pucciniaceae</taxon>
        <taxon>Puccinia</taxon>
    </lineage>
</organism>
<comment type="caution">
    <text evidence="3">The sequence shown here is derived from an EMBL/GenBank/DDBJ whole genome shotgun (WGS) entry which is preliminary data.</text>
</comment>
<evidence type="ECO:0000313" key="4">
    <source>
        <dbReference type="Proteomes" id="UP000325313"/>
    </source>
</evidence>
<dbReference type="AlphaFoldDB" id="A0A5B0S3B6"/>
<evidence type="ECO:0000313" key="3">
    <source>
        <dbReference type="EMBL" id="KAA1132450.1"/>
    </source>
</evidence>
<proteinExistence type="predicted"/>
<gene>
    <name evidence="3" type="ORF">PGTUg99_010363</name>
</gene>
<feature type="compositionally biased region" description="Basic and acidic residues" evidence="1">
    <location>
        <begin position="108"/>
        <end position="126"/>
    </location>
</feature>
<evidence type="ECO:0008006" key="5">
    <source>
        <dbReference type="Google" id="ProtNLM"/>
    </source>
</evidence>
<feature type="compositionally biased region" description="Low complexity" evidence="1">
    <location>
        <begin position="73"/>
        <end position="85"/>
    </location>
</feature>
<protein>
    <recommendedName>
        <fullName evidence="5">HAT C-terminal dimerisation domain-containing protein</fullName>
    </recommendedName>
</protein>
<evidence type="ECO:0000256" key="2">
    <source>
        <dbReference type="SAM" id="Phobius"/>
    </source>
</evidence>
<keyword evidence="2" id="KW-1133">Transmembrane helix</keyword>
<feature type="transmembrane region" description="Helical" evidence="2">
    <location>
        <begin position="12"/>
        <end position="32"/>
    </location>
</feature>
<feature type="region of interest" description="Disordered" evidence="1">
    <location>
        <begin position="62"/>
        <end position="126"/>
    </location>
</feature>
<dbReference type="EMBL" id="VDEP01000080">
    <property type="protein sequence ID" value="KAA1132450.1"/>
    <property type="molecule type" value="Genomic_DNA"/>
</dbReference>
<reference evidence="3 4" key="1">
    <citation type="submission" date="2019-05" db="EMBL/GenBank/DDBJ databases">
        <title>Emergence of the Ug99 lineage of the wheat stem rust pathogen through somatic hybridization.</title>
        <authorList>
            <person name="Li F."/>
            <person name="Upadhyaya N.M."/>
            <person name="Sperschneider J."/>
            <person name="Matny O."/>
            <person name="Nguyen-Phuc H."/>
            <person name="Mago R."/>
            <person name="Raley C."/>
            <person name="Miller M.E."/>
            <person name="Silverstein K.A.T."/>
            <person name="Henningsen E."/>
            <person name="Hirsch C.D."/>
            <person name="Visser B."/>
            <person name="Pretorius Z.A."/>
            <person name="Steffenson B.J."/>
            <person name="Schwessinger B."/>
            <person name="Dodds P.N."/>
            <person name="Figueroa M."/>
        </authorList>
    </citation>
    <scope>NUCLEOTIDE SEQUENCE [LARGE SCALE GENOMIC DNA]</scope>
    <source>
        <strain evidence="3 4">Ug99</strain>
    </source>
</reference>
<sequence length="162" mass="18829">MYDPMIKVANKYLNIALQCDTVILATFLHPAWRMMLFTNRFDTHILRINDLIKQVFDARSDELKANQPPTTPPTQVQTTDNSSSDSDSDGNEFNYYPINSQATEENTELERYNKGNFPMDKKGKPLDWWKPARQPWNEPFQLQPMYVGLKGVPLEFERLKGV</sequence>
<keyword evidence="2" id="KW-0812">Transmembrane</keyword>
<dbReference type="Proteomes" id="UP000325313">
    <property type="component" value="Unassembled WGS sequence"/>
</dbReference>